<comment type="caution">
    <text evidence="7">The sequence shown here is derived from an EMBL/GenBank/DDBJ whole genome shotgun (WGS) entry which is preliminary data.</text>
</comment>
<keyword evidence="4 6" id="KW-0472">Membrane</keyword>
<evidence type="ECO:0000256" key="6">
    <source>
        <dbReference type="SAM" id="Phobius"/>
    </source>
</evidence>
<feature type="transmembrane region" description="Helical" evidence="6">
    <location>
        <begin position="369"/>
        <end position="392"/>
    </location>
</feature>
<feature type="region of interest" description="Disordered" evidence="5">
    <location>
        <begin position="276"/>
        <end position="336"/>
    </location>
</feature>
<keyword evidence="3 6" id="KW-1133">Transmembrane helix</keyword>
<dbReference type="Proteomes" id="UP001600888">
    <property type="component" value="Unassembled WGS sequence"/>
</dbReference>
<dbReference type="Pfam" id="PF02535">
    <property type="entry name" value="Zip"/>
    <property type="match status" value="1"/>
</dbReference>
<organism evidence="7 8">
    <name type="scientific">Diaporthe vaccinii</name>
    <dbReference type="NCBI Taxonomy" id="105482"/>
    <lineage>
        <taxon>Eukaryota</taxon>
        <taxon>Fungi</taxon>
        <taxon>Dikarya</taxon>
        <taxon>Ascomycota</taxon>
        <taxon>Pezizomycotina</taxon>
        <taxon>Sordariomycetes</taxon>
        <taxon>Sordariomycetidae</taxon>
        <taxon>Diaporthales</taxon>
        <taxon>Diaporthaceae</taxon>
        <taxon>Diaporthe</taxon>
        <taxon>Diaporthe eres species complex</taxon>
    </lineage>
</organism>
<name>A0ABR4FFQ3_9PEZI</name>
<feature type="transmembrane region" description="Helical" evidence="6">
    <location>
        <begin position="477"/>
        <end position="497"/>
    </location>
</feature>
<dbReference type="EMBL" id="JBAWTH010000001">
    <property type="protein sequence ID" value="KAL2293526.1"/>
    <property type="molecule type" value="Genomic_DNA"/>
</dbReference>
<evidence type="ECO:0000256" key="5">
    <source>
        <dbReference type="SAM" id="MobiDB-lite"/>
    </source>
</evidence>
<proteinExistence type="predicted"/>
<feature type="transmembrane region" description="Helical" evidence="6">
    <location>
        <begin position="245"/>
        <end position="263"/>
    </location>
</feature>
<evidence type="ECO:0000256" key="3">
    <source>
        <dbReference type="ARBA" id="ARBA00022989"/>
    </source>
</evidence>
<evidence type="ECO:0000313" key="7">
    <source>
        <dbReference type="EMBL" id="KAL2293526.1"/>
    </source>
</evidence>
<evidence type="ECO:0000256" key="4">
    <source>
        <dbReference type="ARBA" id="ARBA00023136"/>
    </source>
</evidence>
<feature type="transmembrane region" description="Helical" evidence="6">
    <location>
        <begin position="434"/>
        <end position="456"/>
    </location>
</feature>
<evidence type="ECO:0000256" key="2">
    <source>
        <dbReference type="ARBA" id="ARBA00022692"/>
    </source>
</evidence>
<protein>
    <submittedName>
        <fullName evidence="7">Uncharacterized protein</fullName>
    </submittedName>
</protein>
<dbReference type="PANTHER" id="PTHR11040:SF55">
    <property type="entry name" value="MEMBRANE ZINC ION TRANSPORTER, PUTATIVE (AFU_ORTHOLOGUE AFUA_6G00470)-RELATED"/>
    <property type="match status" value="1"/>
</dbReference>
<comment type="subcellular location">
    <subcellularLocation>
        <location evidence="1">Membrane</location>
        <topology evidence="1">Multi-pass membrane protein</topology>
    </subcellularLocation>
</comment>
<gene>
    <name evidence="7" type="ORF">FJTKL_05403</name>
</gene>
<dbReference type="InterPro" id="IPR003689">
    <property type="entry name" value="ZIP"/>
</dbReference>
<accession>A0ABR4FFQ3</accession>
<keyword evidence="2 6" id="KW-0812">Transmembrane</keyword>
<feature type="transmembrane region" description="Helical" evidence="6">
    <location>
        <begin position="204"/>
        <end position="225"/>
    </location>
</feature>
<reference evidence="7 8" key="1">
    <citation type="submission" date="2024-03" db="EMBL/GenBank/DDBJ databases">
        <title>A high-quality draft genome sequence of Diaporthe vaccinii, a causative agent of upright dieback and viscid rot disease in cranberry plants.</title>
        <authorList>
            <person name="Sarrasin M."/>
            <person name="Lang B.F."/>
            <person name="Burger G."/>
        </authorList>
    </citation>
    <scope>NUCLEOTIDE SEQUENCE [LARGE SCALE GENOMIC DNA]</scope>
    <source>
        <strain evidence="7 8">IS7</strain>
    </source>
</reference>
<feature type="compositionally biased region" description="Polar residues" evidence="5">
    <location>
        <begin position="305"/>
        <end position="316"/>
    </location>
</feature>
<feature type="compositionally biased region" description="Basic and acidic residues" evidence="5">
    <location>
        <begin position="317"/>
        <end position="336"/>
    </location>
</feature>
<feature type="transmembrane region" description="Helical" evidence="6">
    <location>
        <begin position="404"/>
        <end position="428"/>
    </location>
</feature>
<feature type="transmembrane region" description="Helical" evidence="6">
    <location>
        <begin position="340"/>
        <end position="363"/>
    </location>
</feature>
<sequence length="498" mass="54448">MNLPSKTDEAVFRDPTSNQVLASMGGDMITCQSLKRALGSKEAGGRGIKTYDRLFQGYNGAMLTGHIAMSLISDPKVPDTDGRGGPIRHITSFWDGSSSTPSGIWNWISWLLSVLVCSVALSCTRDFFQGDLQKSAAREIPNQESTSTIQRRSTCPVNNGVDETVYNTPLHVGALFIILFVSTTACAFPILAVSFPGLRIPAPFFFPIRHFGTGVLIATAFVHLFPTAFTLLGNSCLPDFWTEKYTAMPGAMALAAIFMLMLVEMLIHPSRRQQPAANHGGVRVDPAASTETTIPPSIMGPLAGRSSSIGRSLSQIDRQDEERQITEEQKQRDEKRQRDIMHCVMLEAGILFHSVFIGMALSVSINNEFVVLLIAIAFHQTFEGLALGSRIADIDWPKKAWKPWLMALAYGCTTPFGQAIGLATHSFYNQDSEVGLLLVGSMNAISAGLLTFQSLVELLSEDFLSDNSWEVLGGRRRFYACLNVFMGAFLMSLVGAWA</sequence>
<evidence type="ECO:0000313" key="8">
    <source>
        <dbReference type="Proteomes" id="UP001600888"/>
    </source>
</evidence>
<keyword evidence="8" id="KW-1185">Reference proteome</keyword>
<dbReference type="PANTHER" id="PTHR11040">
    <property type="entry name" value="ZINC/IRON TRANSPORTER"/>
    <property type="match status" value="1"/>
</dbReference>
<feature type="transmembrane region" description="Helical" evidence="6">
    <location>
        <begin position="170"/>
        <end position="192"/>
    </location>
</feature>
<evidence type="ECO:0000256" key="1">
    <source>
        <dbReference type="ARBA" id="ARBA00004141"/>
    </source>
</evidence>